<evidence type="ECO:0000313" key="2">
    <source>
        <dbReference type="EMBL" id="ARU57282.1"/>
    </source>
</evidence>
<keyword evidence="1" id="KW-0812">Transmembrane</keyword>
<reference evidence="2 3" key="1">
    <citation type="submission" date="2017-05" db="EMBL/GenBank/DDBJ databases">
        <title>Genomic insights into alkan degradation activity of Oleiphilus messinensis.</title>
        <authorList>
            <person name="Kozyavkin S.A."/>
            <person name="Slesarev A.I."/>
            <person name="Golyshin P.N."/>
            <person name="Korzhenkov A."/>
            <person name="Golyshina O.N."/>
            <person name="Toshchakov S.V."/>
        </authorList>
    </citation>
    <scope>NUCLEOTIDE SEQUENCE [LARGE SCALE GENOMIC DNA]</scope>
    <source>
        <strain evidence="2 3">ME102</strain>
    </source>
</reference>
<dbReference type="KEGG" id="ome:OLMES_3241"/>
<keyword evidence="3" id="KW-1185">Reference proteome</keyword>
<dbReference type="RefSeq" id="WP_087462192.1">
    <property type="nucleotide sequence ID" value="NZ_CP021425.1"/>
</dbReference>
<proteinExistence type="predicted"/>
<dbReference type="Proteomes" id="UP000196027">
    <property type="component" value="Chromosome"/>
</dbReference>
<gene>
    <name evidence="2" type="ORF">OLMES_3241</name>
</gene>
<evidence type="ECO:0000256" key="1">
    <source>
        <dbReference type="SAM" id="Phobius"/>
    </source>
</evidence>
<evidence type="ECO:0008006" key="4">
    <source>
        <dbReference type="Google" id="ProtNLM"/>
    </source>
</evidence>
<organism evidence="2 3">
    <name type="scientific">Oleiphilus messinensis</name>
    <dbReference type="NCBI Taxonomy" id="141451"/>
    <lineage>
        <taxon>Bacteria</taxon>
        <taxon>Pseudomonadati</taxon>
        <taxon>Pseudomonadota</taxon>
        <taxon>Gammaproteobacteria</taxon>
        <taxon>Oceanospirillales</taxon>
        <taxon>Oleiphilaceae</taxon>
        <taxon>Oleiphilus</taxon>
    </lineage>
</organism>
<name>A0A1Y0I9T1_9GAMM</name>
<accession>A0A1Y0I9T1</accession>
<dbReference type="AlphaFoldDB" id="A0A1Y0I9T1"/>
<feature type="transmembrane region" description="Helical" evidence="1">
    <location>
        <begin position="25"/>
        <end position="49"/>
    </location>
</feature>
<dbReference type="OrthoDB" id="9785445at2"/>
<dbReference type="EMBL" id="CP021425">
    <property type="protein sequence ID" value="ARU57282.1"/>
    <property type="molecule type" value="Genomic_DNA"/>
</dbReference>
<protein>
    <recommendedName>
        <fullName evidence="4">Transmembrane protein</fullName>
    </recommendedName>
</protein>
<sequence>MTDNSHTQSNSPPTDKTLRLSQLRLLGLFAIAFVPIILATCMFFFGFGIPTSTANKGELILPPISITEMPAINHNQSMIQDEFTTNFLKPDELTSPGSASEIPLKASKWALLITGTGACSQQCEQALYTTRQVNIALGKEADRVQRLAVLEDFSNADQLTQYPLLKLYLAEAQAIRFFNTVRNENLKPQNATATDWSIWVVDPHGNVILHYDAERHGNDILKDMKRLLKLSNIG</sequence>
<keyword evidence="1" id="KW-0472">Membrane</keyword>
<evidence type="ECO:0000313" key="3">
    <source>
        <dbReference type="Proteomes" id="UP000196027"/>
    </source>
</evidence>
<keyword evidence="1" id="KW-1133">Transmembrane helix</keyword>